<dbReference type="EMBL" id="MTZV01000004">
    <property type="protein sequence ID" value="PCE25456.1"/>
    <property type="molecule type" value="Genomic_DNA"/>
</dbReference>
<reference evidence="6 7" key="1">
    <citation type="submission" date="2017-01" db="EMBL/GenBank/DDBJ databases">
        <title>Whole-Genome Shotgun Sequencing of Two beta-Proteobacterial Species in Search of the Bulgecin Biosynthetic Cluster.</title>
        <authorList>
            <person name="Horsman M.E."/>
            <person name="Marous D.R."/>
            <person name="Li R."/>
            <person name="Oliver R.A."/>
            <person name="Byun B."/>
            <person name="Emrich S.J."/>
            <person name="Boggess B."/>
            <person name="Townsend C.A."/>
            <person name="Mobashery S."/>
        </authorList>
    </citation>
    <scope>NUCLEOTIDE SEQUENCE [LARGE SCALE GENOMIC DNA]</scope>
    <source>
        <strain evidence="6 7">ATCC 31363</strain>
    </source>
</reference>
<sequence>MDTSSLPGLSPLQCRKRSAILDGAKTVFLRDGFGLATMDDVAAAAGVGKQTVYRHFKSKEALFVGLVSAMCAQEGALLASAQGEPSADAPEGTPEVALRELGWSLARSLITTDNLRLYRAIVAEAERLPELGRVFYESGAKVVRAFAAKILRERFDESTAALRAATFVQLVLGDAYLELSIGFTVPDVDARFALQIDEAVAAALR</sequence>
<organism evidence="6 7">
    <name type="scientific">Paraburkholderia acidicola</name>
    <dbReference type="NCBI Taxonomy" id="1912599"/>
    <lineage>
        <taxon>Bacteria</taxon>
        <taxon>Pseudomonadati</taxon>
        <taxon>Pseudomonadota</taxon>
        <taxon>Betaproteobacteria</taxon>
        <taxon>Burkholderiales</taxon>
        <taxon>Burkholderiaceae</taxon>
        <taxon>Paraburkholderia</taxon>
    </lineage>
</organism>
<evidence type="ECO:0000313" key="6">
    <source>
        <dbReference type="EMBL" id="PCE25456.1"/>
    </source>
</evidence>
<keyword evidence="3" id="KW-0804">Transcription</keyword>
<proteinExistence type="predicted"/>
<dbReference type="InterPro" id="IPR001647">
    <property type="entry name" value="HTH_TetR"/>
</dbReference>
<evidence type="ECO:0000256" key="2">
    <source>
        <dbReference type="ARBA" id="ARBA00023125"/>
    </source>
</evidence>
<dbReference type="InterPro" id="IPR050109">
    <property type="entry name" value="HTH-type_TetR-like_transc_reg"/>
</dbReference>
<dbReference type="PROSITE" id="PS50977">
    <property type="entry name" value="HTH_TETR_2"/>
    <property type="match status" value="1"/>
</dbReference>
<name>A0A2A4EZ80_9BURK</name>
<dbReference type="Pfam" id="PF14246">
    <property type="entry name" value="TetR_C_7"/>
    <property type="match status" value="1"/>
</dbReference>
<dbReference type="GO" id="GO:0003700">
    <property type="term" value="F:DNA-binding transcription factor activity"/>
    <property type="evidence" value="ECO:0007669"/>
    <property type="project" value="TreeGrafter"/>
</dbReference>
<dbReference type="OrthoDB" id="8535430at2"/>
<protein>
    <submittedName>
        <fullName evidence="6">TetR family transcriptional regulator</fullName>
    </submittedName>
</protein>
<evidence type="ECO:0000313" key="7">
    <source>
        <dbReference type="Proteomes" id="UP000218022"/>
    </source>
</evidence>
<dbReference type="PANTHER" id="PTHR30055:SF209">
    <property type="entry name" value="POSSIBLE TRANSCRIPTIONAL REGULATORY PROTEIN (PROBABLY TETR-FAMILY)"/>
    <property type="match status" value="1"/>
</dbReference>
<dbReference type="SUPFAM" id="SSF46689">
    <property type="entry name" value="Homeodomain-like"/>
    <property type="match status" value="1"/>
</dbReference>
<dbReference type="AlphaFoldDB" id="A0A2A4EZ80"/>
<dbReference type="FunFam" id="1.10.10.60:FF:000141">
    <property type="entry name" value="TetR family transcriptional regulator"/>
    <property type="match status" value="1"/>
</dbReference>
<dbReference type="InterPro" id="IPR009057">
    <property type="entry name" value="Homeodomain-like_sf"/>
</dbReference>
<feature type="domain" description="HTH tetR-type" evidence="5">
    <location>
        <begin position="14"/>
        <end position="74"/>
    </location>
</feature>
<dbReference type="GO" id="GO:0000976">
    <property type="term" value="F:transcription cis-regulatory region binding"/>
    <property type="evidence" value="ECO:0007669"/>
    <property type="project" value="TreeGrafter"/>
</dbReference>
<keyword evidence="1" id="KW-0805">Transcription regulation</keyword>
<accession>A0A2A4EZ80</accession>
<evidence type="ECO:0000256" key="1">
    <source>
        <dbReference type="ARBA" id="ARBA00023015"/>
    </source>
</evidence>
<feature type="DNA-binding region" description="H-T-H motif" evidence="4">
    <location>
        <begin position="37"/>
        <end position="56"/>
    </location>
</feature>
<keyword evidence="2 4" id="KW-0238">DNA-binding</keyword>
<dbReference type="PRINTS" id="PR00455">
    <property type="entry name" value="HTHTETR"/>
</dbReference>
<dbReference type="PANTHER" id="PTHR30055">
    <property type="entry name" value="HTH-TYPE TRANSCRIPTIONAL REGULATOR RUTR"/>
    <property type="match status" value="1"/>
</dbReference>
<evidence type="ECO:0000256" key="4">
    <source>
        <dbReference type="PROSITE-ProRule" id="PRU00335"/>
    </source>
</evidence>
<dbReference type="Proteomes" id="UP000218022">
    <property type="component" value="Unassembled WGS sequence"/>
</dbReference>
<dbReference type="Pfam" id="PF00440">
    <property type="entry name" value="TetR_N"/>
    <property type="match status" value="1"/>
</dbReference>
<evidence type="ECO:0000259" key="5">
    <source>
        <dbReference type="PROSITE" id="PS50977"/>
    </source>
</evidence>
<dbReference type="InterPro" id="IPR039536">
    <property type="entry name" value="TetR_C_Proteobacteria"/>
</dbReference>
<evidence type="ECO:0000256" key="3">
    <source>
        <dbReference type="ARBA" id="ARBA00023163"/>
    </source>
</evidence>
<gene>
    <name evidence="6" type="ORF">BWP39_13085</name>
</gene>
<comment type="caution">
    <text evidence="6">The sequence shown here is derived from an EMBL/GenBank/DDBJ whole genome shotgun (WGS) entry which is preliminary data.</text>
</comment>
<dbReference type="Gene3D" id="1.10.357.10">
    <property type="entry name" value="Tetracycline Repressor, domain 2"/>
    <property type="match status" value="1"/>
</dbReference>